<evidence type="ECO:0000256" key="1">
    <source>
        <dbReference type="SAM" id="Phobius"/>
    </source>
</evidence>
<feature type="non-terminal residue" evidence="3">
    <location>
        <position position="1"/>
    </location>
</feature>
<feature type="domain" description="TPM" evidence="2">
    <location>
        <begin position="1"/>
        <end position="71"/>
    </location>
</feature>
<protein>
    <recommendedName>
        <fullName evidence="2">TPM domain-containing protein</fullName>
    </recommendedName>
</protein>
<dbReference type="EMBL" id="BARS01025617">
    <property type="protein sequence ID" value="GAG06182.1"/>
    <property type="molecule type" value="Genomic_DNA"/>
</dbReference>
<dbReference type="Gene3D" id="3.10.310.50">
    <property type="match status" value="1"/>
</dbReference>
<dbReference type="PANTHER" id="PTHR30373">
    <property type="entry name" value="UPF0603 PROTEIN YGCG"/>
    <property type="match status" value="1"/>
</dbReference>
<organism evidence="3">
    <name type="scientific">marine sediment metagenome</name>
    <dbReference type="NCBI Taxonomy" id="412755"/>
    <lineage>
        <taxon>unclassified sequences</taxon>
        <taxon>metagenomes</taxon>
        <taxon>ecological metagenomes</taxon>
    </lineage>
</organism>
<dbReference type="AlphaFoldDB" id="X0V472"/>
<dbReference type="Pfam" id="PF04536">
    <property type="entry name" value="TPM_phosphatase"/>
    <property type="match status" value="1"/>
</dbReference>
<reference evidence="3" key="1">
    <citation type="journal article" date="2014" name="Front. Microbiol.">
        <title>High frequency of phylogenetically diverse reductive dehalogenase-homologous genes in deep subseafloor sedimentary metagenomes.</title>
        <authorList>
            <person name="Kawai M."/>
            <person name="Futagami T."/>
            <person name="Toyoda A."/>
            <person name="Takaki Y."/>
            <person name="Nishi S."/>
            <person name="Hori S."/>
            <person name="Arai W."/>
            <person name="Tsubouchi T."/>
            <person name="Morono Y."/>
            <person name="Uchiyama I."/>
            <person name="Ito T."/>
            <person name="Fujiyama A."/>
            <person name="Inagaki F."/>
            <person name="Takami H."/>
        </authorList>
    </citation>
    <scope>NUCLEOTIDE SEQUENCE</scope>
    <source>
        <strain evidence="3">Expedition CK06-06</strain>
    </source>
</reference>
<comment type="caution">
    <text evidence="3">The sequence shown here is derived from an EMBL/GenBank/DDBJ whole genome shotgun (WGS) entry which is preliminary data.</text>
</comment>
<keyword evidence="1" id="KW-0812">Transmembrane</keyword>
<feature type="transmembrane region" description="Helical" evidence="1">
    <location>
        <begin position="92"/>
        <end position="110"/>
    </location>
</feature>
<sequence length="174" mass="18389">VGQKEFDNGIVILVKPKTSESKGEVFIATGYGLEGVVPDAIANRIVDKEIIPRFKQEEYYSGLNAATNTLISLTKEEYTAKEYYESTKRPSGSMGIFGIVLLIFIFSIFGRMRRARHYSMGHGIPFWIAMSMLGSGGRSHGSGFGNFSSGSGGFGGFSGGGGGSFGGGGAGGSW</sequence>
<gene>
    <name evidence="3" type="ORF">S01H1_40455</name>
</gene>
<evidence type="ECO:0000259" key="2">
    <source>
        <dbReference type="Pfam" id="PF04536"/>
    </source>
</evidence>
<keyword evidence="1" id="KW-1133">Transmembrane helix</keyword>
<dbReference type="PANTHER" id="PTHR30373:SF2">
    <property type="entry name" value="UPF0603 PROTEIN YGCG"/>
    <property type="match status" value="1"/>
</dbReference>
<keyword evidence="1" id="KW-0472">Membrane</keyword>
<name>X0V472_9ZZZZ</name>
<accession>X0V472</accession>
<proteinExistence type="predicted"/>
<dbReference type="InterPro" id="IPR007621">
    <property type="entry name" value="TPM_dom"/>
</dbReference>
<evidence type="ECO:0000313" key="3">
    <source>
        <dbReference type="EMBL" id="GAG06182.1"/>
    </source>
</evidence>